<dbReference type="PANTHER" id="PTHR22599">
    <property type="entry name" value="MPS ONE BINDER KINASE ACTIVATOR-LIKE MOB"/>
    <property type="match status" value="1"/>
</dbReference>
<dbReference type="SUPFAM" id="SSF101152">
    <property type="entry name" value="Mob1/phocein"/>
    <property type="match status" value="1"/>
</dbReference>
<dbReference type="Gene3D" id="1.20.140.30">
    <property type="entry name" value="MOB kinase activator"/>
    <property type="match status" value="1"/>
</dbReference>
<evidence type="ECO:0000313" key="1">
    <source>
        <dbReference type="EMBL" id="CBK25379.2"/>
    </source>
</evidence>
<dbReference type="Pfam" id="PF03637">
    <property type="entry name" value="Mob1_phocein"/>
    <property type="match status" value="1"/>
</dbReference>
<evidence type="ECO:0000313" key="2">
    <source>
        <dbReference type="Proteomes" id="UP000008312"/>
    </source>
</evidence>
<sequence>MDFVETTNLLYDSYLLHSLFDSFSVVDVCTPEACPEMAAGPHYSYYWTDFNGSSPVQMSAREYILTLFQSISDVFSKPPFNQCNQGVFPDNFMSMCRAIFKKLFRVYAHVYHHHLIEFTRIGAEAHLNTTFKRFVLFEREFKMININEEMPLRKLISQ</sequence>
<dbReference type="GeneID" id="24921970"/>
<reference evidence="1" key="1">
    <citation type="submission" date="2010-02" db="EMBL/GenBank/DDBJ databases">
        <title>Sequencing and annotation of the Blastocystis hominis genome.</title>
        <authorList>
            <person name="Wincker P."/>
        </authorList>
    </citation>
    <scope>NUCLEOTIDE SEQUENCE</scope>
    <source>
        <strain evidence="1">Singapore isolate B</strain>
    </source>
</reference>
<organism evidence="1">
    <name type="scientific">Blastocystis hominis</name>
    <dbReference type="NCBI Taxonomy" id="12968"/>
    <lineage>
        <taxon>Eukaryota</taxon>
        <taxon>Sar</taxon>
        <taxon>Stramenopiles</taxon>
        <taxon>Bigyra</taxon>
        <taxon>Opalozoa</taxon>
        <taxon>Opalinata</taxon>
        <taxon>Blastocystidae</taxon>
        <taxon>Blastocystis</taxon>
    </lineage>
</organism>
<proteinExistence type="predicted"/>
<accession>D8MBE0</accession>
<dbReference type="InterPro" id="IPR005301">
    <property type="entry name" value="MOB_kinase_act_fam"/>
</dbReference>
<dbReference type="RefSeq" id="XP_012899427.1">
    <property type="nucleotide sequence ID" value="XM_013043973.1"/>
</dbReference>
<dbReference type="AlphaFoldDB" id="D8MBE0"/>
<dbReference type="InParanoid" id="D8MBE0"/>
<gene>
    <name evidence="1" type="ORF">GSBLH_T00004985001</name>
</gene>
<dbReference type="InterPro" id="IPR036703">
    <property type="entry name" value="MOB_kinase_act_sf"/>
</dbReference>
<dbReference type="OrthoDB" id="8170117at2759"/>
<dbReference type="Proteomes" id="UP000008312">
    <property type="component" value="Unassembled WGS sequence"/>
</dbReference>
<dbReference type="SMART" id="SM01388">
    <property type="entry name" value="Mob1_phocein"/>
    <property type="match status" value="1"/>
</dbReference>
<protein>
    <submittedName>
        <fullName evidence="1">Uncharacterized protein</fullName>
    </submittedName>
</protein>
<name>D8MBE0_BLAHO</name>
<dbReference type="EMBL" id="FN668691">
    <property type="protein sequence ID" value="CBK25379.2"/>
    <property type="molecule type" value="Genomic_DNA"/>
</dbReference>
<keyword evidence="2" id="KW-1185">Reference proteome</keyword>